<dbReference type="PROSITE" id="PS00108">
    <property type="entry name" value="PROTEIN_KINASE_ST"/>
    <property type="match status" value="2"/>
</dbReference>
<dbReference type="PANTHER" id="PTHR44329">
    <property type="entry name" value="SERINE/THREONINE-PROTEIN KINASE TNNI3K-RELATED"/>
    <property type="match status" value="1"/>
</dbReference>
<dbReference type="EMBL" id="QXFT01000136">
    <property type="protein sequence ID" value="KAE9353570.1"/>
    <property type="molecule type" value="Genomic_DNA"/>
</dbReference>
<evidence type="ECO:0000256" key="1">
    <source>
        <dbReference type="SAM" id="Phobius"/>
    </source>
</evidence>
<accession>A0A6A4G380</accession>
<name>A0A6A4G380_9STRA</name>
<dbReference type="InterPro" id="IPR011009">
    <property type="entry name" value="Kinase-like_dom_sf"/>
</dbReference>
<dbReference type="Proteomes" id="UP000434957">
    <property type="component" value="Unassembled WGS sequence"/>
</dbReference>
<dbReference type="InterPro" id="IPR008271">
    <property type="entry name" value="Ser/Thr_kinase_AS"/>
</dbReference>
<feature type="transmembrane region" description="Helical" evidence="1">
    <location>
        <begin position="349"/>
        <end position="371"/>
    </location>
</feature>
<dbReference type="GO" id="GO:0004674">
    <property type="term" value="F:protein serine/threonine kinase activity"/>
    <property type="evidence" value="ECO:0007669"/>
    <property type="project" value="TreeGrafter"/>
</dbReference>
<dbReference type="GO" id="GO:0005524">
    <property type="term" value="F:ATP binding"/>
    <property type="evidence" value="ECO:0007669"/>
    <property type="project" value="InterPro"/>
</dbReference>
<keyword evidence="1" id="KW-1133">Transmembrane helix</keyword>
<dbReference type="Gene3D" id="1.10.510.10">
    <property type="entry name" value="Transferase(Phosphotransferase) domain 1"/>
    <property type="match status" value="2"/>
</dbReference>
<organism evidence="3 4">
    <name type="scientific">Phytophthora rubi</name>
    <dbReference type="NCBI Taxonomy" id="129364"/>
    <lineage>
        <taxon>Eukaryota</taxon>
        <taxon>Sar</taxon>
        <taxon>Stramenopiles</taxon>
        <taxon>Oomycota</taxon>
        <taxon>Peronosporomycetes</taxon>
        <taxon>Peronosporales</taxon>
        <taxon>Peronosporaceae</taxon>
        <taxon>Phytophthora</taxon>
    </lineage>
</organism>
<comment type="caution">
    <text evidence="3">The sequence shown here is derived from an EMBL/GenBank/DDBJ whole genome shotgun (WGS) entry which is preliminary data.</text>
</comment>
<proteinExistence type="predicted"/>
<dbReference type="InterPro" id="IPR000719">
    <property type="entry name" value="Prot_kinase_dom"/>
</dbReference>
<dbReference type="Gene3D" id="3.30.200.20">
    <property type="entry name" value="Phosphorylase Kinase, domain 1"/>
    <property type="match status" value="1"/>
</dbReference>
<keyword evidence="1" id="KW-0472">Membrane</keyword>
<dbReference type="PANTHER" id="PTHR44329:SF214">
    <property type="entry name" value="PROTEIN KINASE DOMAIN-CONTAINING PROTEIN"/>
    <property type="match status" value="1"/>
</dbReference>
<dbReference type="PROSITE" id="PS50011">
    <property type="entry name" value="PROTEIN_KINASE_DOM"/>
    <property type="match status" value="2"/>
</dbReference>
<dbReference type="AlphaFoldDB" id="A0A6A4G380"/>
<evidence type="ECO:0000313" key="3">
    <source>
        <dbReference type="EMBL" id="KAE9353570.1"/>
    </source>
</evidence>
<keyword evidence="1" id="KW-0812">Transmembrane</keyword>
<sequence length="755" mass="83440">MRIPVEKLTMTKLLSSGGYGEVYRGLYRGQAVAVKVLLPERRTDLDQINAFLAEIKMMTTIDHKCIVQFVGVAWDSPSDLSAVTEFMEGGDLRSLLDRFKQKQRPRGFDLDKARIALQTAQALMYLHSLHPKVLYRDLKSRNILLTSSMNAKVSDLGVSRKNSLTTEAGTSLWMAPEVILGDRYDASADIFSFGVVLSELDSHLYPYAGGRMGNNGQRVADAAFLQLVAMGGNHANAHHSNAGTDHENTITDYENSIADDKDSITDDKDSVHNPNSYFSSSDGDYCCADSHFIRFHARDVYTDKYHHGDDRSDRSGIDISTSFQFELHDASSGLVALEGSNEGVSTGTVIAIVAGSIAIVLLVVVTAFCLYRRRRQNRTPRSPSFDASYAAVSVTLPAANAIALESYTPVPAIQVRDLNNFDRTVNLGSTANLDSTLRLESSAASMTTKKSTKSCSGLWEDEAILAARIPMEKLIRKELINEGGHGAVYLGLYRGECVAIKVLLPEKRRDMRQINIFLSEIKMMATVEHPHIVRFVGVAWDAPIDLSAVSELMPGGDLFSLLRRFDRVEHRAPGFDVDKAKIALHVAQALTYLHSLDPVVLHRDLKSMNILLSSDWDAKLTDFGVSRQWTVDTMTAGVGTRRWMAPEVMMGKRYDTSADIFSFGVVLSELDSHQPPYASVIATITSESGDKVTETALMEMVAMGRVRIEFSSNAPTALMNLGHACVDLDPKARPSVGEVHYQLQRILHRYQKFTL</sequence>
<dbReference type="Pfam" id="PF00069">
    <property type="entry name" value="Pkinase"/>
    <property type="match status" value="2"/>
</dbReference>
<protein>
    <recommendedName>
        <fullName evidence="2">Protein kinase domain-containing protein</fullName>
    </recommendedName>
</protein>
<feature type="domain" description="Protein kinase" evidence="2">
    <location>
        <begin position="8"/>
        <end position="278"/>
    </location>
</feature>
<keyword evidence="4" id="KW-1185">Reference proteome</keyword>
<dbReference type="SMART" id="SM00220">
    <property type="entry name" value="S_TKc"/>
    <property type="match status" value="2"/>
</dbReference>
<dbReference type="SUPFAM" id="SSF56112">
    <property type="entry name" value="Protein kinase-like (PK-like)"/>
    <property type="match status" value="2"/>
</dbReference>
<dbReference type="InterPro" id="IPR051681">
    <property type="entry name" value="Ser/Thr_Kinases-Pseudokinases"/>
</dbReference>
<feature type="domain" description="Protein kinase" evidence="2">
    <location>
        <begin position="474"/>
        <end position="751"/>
    </location>
</feature>
<reference evidence="3 4" key="1">
    <citation type="submission" date="2018-08" db="EMBL/GenBank/DDBJ databases">
        <title>Genomic investigation of the strawberry pathogen Phytophthora fragariae indicates pathogenicity is determined by transcriptional variation in three key races.</title>
        <authorList>
            <person name="Adams T.M."/>
            <person name="Armitage A.D."/>
            <person name="Sobczyk M.K."/>
            <person name="Bates H.J."/>
            <person name="Dunwell J.M."/>
            <person name="Nellist C.F."/>
            <person name="Harrison R.J."/>
        </authorList>
    </citation>
    <scope>NUCLEOTIDE SEQUENCE [LARGE SCALE GENOMIC DNA]</scope>
    <source>
        <strain evidence="3 4">SCRP333</strain>
    </source>
</reference>
<gene>
    <name evidence="3" type="ORF">PR003_g3796</name>
</gene>
<evidence type="ECO:0000313" key="4">
    <source>
        <dbReference type="Proteomes" id="UP000434957"/>
    </source>
</evidence>
<evidence type="ECO:0000259" key="2">
    <source>
        <dbReference type="PROSITE" id="PS50011"/>
    </source>
</evidence>